<dbReference type="InParanoid" id="A7F4R6"/>
<dbReference type="RefSeq" id="XP_001586604.1">
    <property type="nucleotide sequence ID" value="XM_001586554.1"/>
</dbReference>
<dbReference type="Proteomes" id="UP000001312">
    <property type="component" value="Unassembled WGS sequence"/>
</dbReference>
<evidence type="ECO:0000256" key="1">
    <source>
        <dbReference type="SAM" id="MobiDB-lite"/>
    </source>
</evidence>
<dbReference type="HOGENOM" id="CLU_2211564_0_0_1"/>
<sequence>MFCGGYPYISTSYPIPVTIHSITESEFLESLCTGPSKNHHSRYIPKVRLMIWWWISAVKPYSGLDSEEVSRLFTWDILSTTLLPHNPEKKNKATRNHQVINNPGKKR</sequence>
<feature type="region of interest" description="Disordered" evidence="1">
    <location>
        <begin position="84"/>
        <end position="107"/>
    </location>
</feature>
<dbReference type="AlphaFoldDB" id="A7F4R6"/>
<evidence type="ECO:0000313" key="2">
    <source>
        <dbReference type="EMBL" id="EDN97737.1"/>
    </source>
</evidence>
<keyword evidence="3" id="KW-1185">Reference proteome</keyword>
<name>A7F4R6_SCLS1</name>
<evidence type="ECO:0000313" key="3">
    <source>
        <dbReference type="Proteomes" id="UP000001312"/>
    </source>
</evidence>
<dbReference type="EMBL" id="CH476641">
    <property type="protein sequence ID" value="EDN97737.1"/>
    <property type="molecule type" value="Genomic_DNA"/>
</dbReference>
<dbReference type="KEGG" id="ssl:SS1G_12591"/>
<protein>
    <submittedName>
        <fullName evidence="2">Uncharacterized protein</fullName>
    </submittedName>
</protein>
<proteinExistence type="predicted"/>
<organism evidence="2 3">
    <name type="scientific">Sclerotinia sclerotiorum (strain ATCC 18683 / 1980 / Ss-1)</name>
    <name type="common">White mold</name>
    <name type="synonym">Whetzelinia sclerotiorum</name>
    <dbReference type="NCBI Taxonomy" id="665079"/>
    <lineage>
        <taxon>Eukaryota</taxon>
        <taxon>Fungi</taxon>
        <taxon>Dikarya</taxon>
        <taxon>Ascomycota</taxon>
        <taxon>Pezizomycotina</taxon>
        <taxon>Leotiomycetes</taxon>
        <taxon>Helotiales</taxon>
        <taxon>Sclerotiniaceae</taxon>
        <taxon>Sclerotinia</taxon>
    </lineage>
</organism>
<reference evidence="3" key="1">
    <citation type="journal article" date="2011" name="PLoS Genet.">
        <title>Genomic analysis of the necrotrophic fungal pathogens Sclerotinia sclerotiorum and Botrytis cinerea.</title>
        <authorList>
            <person name="Amselem J."/>
            <person name="Cuomo C.A."/>
            <person name="van Kan J.A."/>
            <person name="Viaud M."/>
            <person name="Benito E.P."/>
            <person name="Couloux A."/>
            <person name="Coutinho P.M."/>
            <person name="de Vries R.P."/>
            <person name="Dyer P.S."/>
            <person name="Fillinger S."/>
            <person name="Fournier E."/>
            <person name="Gout L."/>
            <person name="Hahn M."/>
            <person name="Kohn L."/>
            <person name="Lapalu N."/>
            <person name="Plummer K.M."/>
            <person name="Pradier J.M."/>
            <person name="Quevillon E."/>
            <person name="Sharon A."/>
            <person name="Simon A."/>
            <person name="ten Have A."/>
            <person name="Tudzynski B."/>
            <person name="Tudzynski P."/>
            <person name="Wincker P."/>
            <person name="Andrew M."/>
            <person name="Anthouard V."/>
            <person name="Beever R.E."/>
            <person name="Beffa R."/>
            <person name="Benoit I."/>
            <person name="Bouzid O."/>
            <person name="Brault B."/>
            <person name="Chen Z."/>
            <person name="Choquer M."/>
            <person name="Collemare J."/>
            <person name="Cotton P."/>
            <person name="Danchin E.G."/>
            <person name="Da Silva C."/>
            <person name="Gautier A."/>
            <person name="Giraud C."/>
            <person name="Giraud T."/>
            <person name="Gonzalez C."/>
            <person name="Grossetete S."/>
            <person name="Guldener U."/>
            <person name="Henrissat B."/>
            <person name="Howlett B.J."/>
            <person name="Kodira C."/>
            <person name="Kretschmer M."/>
            <person name="Lappartient A."/>
            <person name="Leroch M."/>
            <person name="Levis C."/>
            <person name="Mauceli E."/>
            <person name="Neuveglise C."/>
            <person name="Oeser B."/>
            <person name="Pearson M."/>
            <person name="Poulain J."/>
            <person name="Poussereau N."/>
            <person name="Quesneville H."/>
            <person name="Rascle C."/>
            <person name="Schumacher J."/>
            <person name="Segurens B."/>
            <person name="Sexton A."/>
            <person name="Silva E."/>
            <person name="Sirven C."/>
            <person name="Soanes D.M."/>
            <person name="Talbot N.J."/>
            <person name="Templeton M."/>
            <person name="Yandava C."/>
            <person name="Yarden O."/>
            <person name="Zeng Q."/>
            <person name="Rollins J.A."/>
            <person name="Lebrun M.H."/>
            <person name="Dickman M."/>
        </authorList>
    </citation>
    <scope>NUCLEOTIDE SEQUENCE [LARGE SCALE GENOMIC DNA]</scope>
    <source>
        <strain evidence="3">ATCC 18683 / 1980 / Ss-1</strain>
    </source>
</reference>
<dbReference type="GeneID" id="5482476"/>
<accession>A7F4R6</accession>
<gene>
    <name evidence="2" type="ORF">SS1G_12591</name>
</gene>